<dbReference type="RefSeq" id="XP_001010914.2">
    <property type="nucleotide sequence ID" value="XM_001010914.3"/>
</dbReference>
<feature type="compositionally biased region" description="Polar residues" evidence="2">
    <location>
        <begin position="460"/>
        <end position="477"/>
    </location>
</feature>
<dbReference type="Proteomes" id="UP000009168">
    <property type="component" value="Unassembled WGS sequence"/>
</dbReference>
<dbReference type="KEGG" id="tet:TTHERM_01094820"/>
<dbReference type="HOGENOM" id="CLU_357733_0_0_1"/>
<feature type="compositionally biased region" description="Acidic residues" evidence="2">
    <location>
        <begin position="12"/>
        <end position="23"/>
    </location>
</feature>
<evidence type="ECO:0000313" key="3">
    <source>
        <dbReference type="EMBL" id="EAR90669.2"/>
    </source>
</evidence>
<feature type="compositionally biased region" description="Polar residues" evidence="2">
    <location>
        <begin position="528"/>
        <end position="538"/>
    </location>
</feature>
<sequence>MNKLKDKKIQDQDSEVEEDDQDFDLSQKIQQKQAEIEELSKKIRYMDLDFKKKEIEMNAQLANEKQRVEELQDILQKKLADIKENKEADELQKRLTIVEDELFEKQQIAHEMLRQLTDMEQENEYLKSEVERLSSSSPQKNQNEDIDVDKIVSTCMELQKRNDELQTEVEQIKRGAIDTIVEKEKIIIELQEQLDGLTYNMQNMDQNMMNTNNEIHQEEIESIRREYDQRIQFLEERCMDLAQRLEQDQLQHEEQLMNLEQQITERVLENMQQHIDSAKSVEADLMQQLQIVEEKLRNQEKYLSDSQKLLQNTREEFRKEREQYEVKIRNLTKQAEQLDEVSRQLKQVSKEFDDYRKQTERDNTEKLISLEKLQQKRDELMKVQINLDSENKRLKENLENSKQTIRNLEEQNDQLQEKIDESSRDIHYRIKEITERYEKEKTVLEQELRNQGDRIRKYSSHSNNGAIKSTPSQEILRQVTPQQIRKDSQNLEKIEHLHSSNQVQSFNQEAQDANSKESSSRKSNASAPRTSNPKQTQLGFEFEDEDFSIEEEKTDKLEKANLNSEQNGYQEKSQEILDQDLSPNNYESQNSIGDLPEQKLSIQSSSSNQNRRKKESFNITEASINPLQPQRNSARNQFKKQFMFPQQNQTNNSPQRDTLTYDQIARGYNIENINIQDLVNENIDLKLRNQKLECSINGLEVTIEKLQNEAKQTLKQLQEVRKEKVLTNKEADLINELNSFKAHCHRVETQFVTQKLQLTEELHFYKEEVRVLEKIANENREQMLKLSQDKDYFQQKYTKLKNILKQRRTGGSVGGNSVFADNYEVGVQQSQKKKTFWIFK</sequence>
<feature type="coiled-coil region" evidence="1">
    <location>
        <begin position="675"/>
        <end position="730"/>
    </location>
</feature>
<dbReference type="InParanoid" id="Q22ZH8"/>
<dbReference type="eggNOG" id="ENOG502SUVE">
    <property type="taxonomic scope" value="Eukaryota"/>
</dbReference>
<dbReference type="EMBL" id="GG662795">
    <property type="protein sequence ID" value="EAR90669.2"/>
    <property type="molecule type" value="Genomic_DNA"/>
</dbReference>
<name>Q22ZH8_TETTS</name>
<protein>
    <submittedName>
        <fullName evidence="3">Uncharacterized protein</fullName>
    </submittedName>
</protein>
<evidence type="ECO:0000313" key="4">
    <source>
        <dbReference type="Proteomes" id="UP000009168"/>
    </source>
</evidence>
<feature type="region of interest" description="Disordered" evidence="2">
    <location>
        <begin position="1"/>
        <end position="25"/>
    </location>
</feature>
<dbReference type="AlphaFoldDB" id="Q22ZH8"/>
<keyword evidence="4" id="KW-1185">Reference proteome</keyword>
<evidence type="ECO:0000256" key="2">
    <source>
        <dbReference type="SAM" id="MobiDB-lite"/>
    </source>
</evidence>
<dbReference type="OrthoDB" id="298255at2759"/>
<feature type="region of interest" description="Disordered" evidence="2">
    <location>
        <begin position="453"/>
        <end position="477"/>
    </location>
</feature>
<feature type="region of interest" description="Disordered" evidence="2">
    <location>
        <begin position="581"/>
        <end position="633"/>
    </location>
</feature>
<feature type="compositionally biased region" description="Polar residues" evidence="2">
    <location>
        <begin position="617"/>
        <end position="633"/>
    </location>
</feature>
<feature type="compositionally biased region" description="Polar residues" evidence="2">
    <location>
        <begin position="500"/>
        <end position="512"/>
    </location>
</feature>
<organism evidence="3 4">
    <name type="scientific">Tetrahymena thermophila (strain SB210)</name>
    <dbReference type="NCBI Taxonomy" id="312017"/>
    <lineage>
        <taxon>Eukaryota</taxon>
        <taxon>Sar</taxon>
        <taxon>Alveolata</taxon>
        <taxon>Ciliophora</taxon>
        <taxon>Intramacronucleata</taxon>
        <taxon>Oligohymenophorea</taxon>
        <taxon>Hymenostomatida</taxon>
        <taxon>Tetrahymenina</taxon>
        <taxon>Tetrahymenidae</taxon>
        <taxon>Tetrahymena</taxon>
    </lineage>
</organism>
<keyword evidence="1" id="KW-0175">Coiled coil</keyword>
<feature type="compositionally biased region" description="Polar residues" evidence="2">
    <location>
        <begin position="581"/>
        <end position="592"/>
    </location>
</feature>
<reference evidence="4" key="1">
    <citation type="journal article" date="2006" name="PLoS Biol.">
        <title>Macronuclear genome sequence of the ciliate Tetrahymena thermophila, a model eukaryote.</title>
        <authorList>
            <person name="Eisen J.A."/>
            <person name="Coyne R.S."/>
            <person name="Wu M."/>
            <person name="Wu D."/>
            <person name="Thiagarajan M."/>
            <person name="Wortman J.R."/>
            <person name="Badger J.H."/>
            <person name="Ren Q."/>
            <person name="Amedeo P."/>
            <person name="Jones K.M."/>
            <person name="Tallon L.J."/>
            <person name="Delcher A.L."/>
            <person name="Salzberg S.L."/>
            <person name="Silva J.C."/>
            <person name="Haas B.J."/>
            <person name="Majoros W.H."/>
            <person name="Farzad M."/>
            <person name="Carlton J.M."/>
            <person name="Smith R.K. Jr."/>
            <person name="Garg J."/>
            <person name="Pearlman R.E."/>
            <person name="Karrer K.M."/>
            <person name="Sun L."/>
            <person name="Manning G."/>
            <person name="Elde N.C."/>
            <person name="Turkewitz A.P."/>
            <person name="Asai D.J."/>
            <person name="Wilkes D.E."/>
            <person name="Wang Y."/>
            <person name="Cai H."/>
            <person name="Collins K."/>
            <person name="Stewart B.A."/>
            <person name="Lee S.R."/>
            <person name="Wilamowska K."/>
            <person name="Weinberg Z."/>
            <person name="Ruzzo W.L."/>
            <person name="Wloga D."/>
            <person name="Gaertig J."/>
            <person name="Frankel J."/>
            <person name="Tsao C.-C."/>
            <person name="Gorovsky M.A."/>
            <person name="Keeling P.J."/>
            <person name="Waller R.F."/>
            <person name="Patron N.J."/>
            <person name="Cherry J.M."/>
            <person name="Stover N.A."/>
            <person name="Krieger C.J."/>
            <person name="del Toro C."/>
            <person name="Ryder H.F."/>
            <person name="Williamson S.C."/>
            <person name="Barbeau R.A."/>
            <person name="Hamilton E.P."/>
            <person name="Orias E."/>
        </authorList>
    </citation>
    <scope>NUCLEOTIDE SEQUENCE [LARGE SCALE GENOMIC DNA]</scope>
    <source>
        <strain evidence="4">SB210</strain>
    </source>
</reference>
<gene>
    <name evidence="3" type="ORF">TTHERM_01094820</name>
</gene>
<evidence type="ECO:0000256" key="1">
    <source>
        <dbReference type="SAM" id="Coils"/>
    </source>
</evidence>
<feature type="region of interest" description="Disordered" evidence="2">
    <location>
        <begin position="500"/>
        <end position="542"/>
    </location>
</feature>
<proteinExistence type="predicted"/>
<dbReference type="STRING" id="312017.Q22ZH8"/>
<dbReference type="GeneID" id="7837098"/>
<accession>Q22ZH8</accession>